<dbReference type="EMBL" id="JAUSSU010000013">
    <property type="protein sequence ID" value="MDQ0115891.1"/>
    <property type="molecule type" value="Genomic_DNA"/>
</dbReference>
<keyword evidence="2" id="KW-1185">Reference proteome</keyword>
<organism evidence="1 2">
    <name type="scientific">Paenibacillus harenae</name>
    <dbReference type="NCBI Taxonomy" id="306543"/>
    <lineage>
        <taxon>Bacteria</taxon>
        <taxon>Bacillati</taxon>
        <taxon>Bacillota</taxon>
        <taxon>Bacilli</taxon>
        <taxon>Bacillales</taxon>
        <taxon>Paenibacillaceae</taxon>
        <taxon>Paenibacillus</taxon>
    </lineage>
</organism>
<protein>
    <submittedName>
        <fullName evidence="1">Uncharacterized protein</fullName>
    </submittedName>
</protein>
<sequence>MRRVLDKMGNYIYIWACRLLFNGGNSILKSIDDMNLNSHIEKGIIIVMKPFPMCEFFV</sequence>
<gene>
    <name evidence="1" type="ORF">J2T15_005359</name>
</gene>
<name>A0ABT9U8E2_PAEHA</name>
<comment type="caution">
    <text evidence="1">The sequence shown here is derived from an EMBL/GenBank/DDBJ whole genome shotgun (WGS) entry which is preliminary data.</text>
</comment>
<evidence type="ECO:0000313" key="1">
    <source>
        <dbReference type="EMBL" id="MDQ0115891.1"/>
    </source>
</evidence>
<proteinExistence type="predicted"/>
<reference evidence="1 2" key="1">
    <citation type="submission" date="2023-07" db="EMBL/GenBank/DDBJ databases">
        <title>Sorghum-associated microbial communities from plants grown in Nebraska, USA.</title>
        <authorList>
            <person name="Schachtman D."/>
        </authorList>
    </citation>
    <scope>NUCLEOTIDE SEQUENCE [LARGE SCALE GENOMIC DNA]</scope>
    <source>
        <strain evidence="1 2">CC482</strain>
    </source>
</reference>
<evidence type="ECO:0000313" key="2">
    <source>
        <dbReference type="Proteomes" id="UP001229346"/>
    </source>
</evidence>
<dbReference type="Proteomes" id="UP001229346">
    <property type="component" value="Unassembled WGS sequence"/>
</dbReference>
<accession>A0ABT9U8E2</accession>